<gene>
    <name evidence="3" type="ORF">FB473_000419</name>
</gene>
<evidence type="ECO:0000256" key="1">
    <source>
        <dbReference type="SAM" id="MobiDB-lite"/>
    </source>
</evidence>
<dbReference type="Proteomes" id="UP000749311">
    <property type="component" value="Unassembled WGS sequence"/>
</dbReference>
<protein>
    <submittedName>
        <fullName evidence="3">Dihydroorotate dehydrogenase (Fumarate)</fullName>
        <ecNumber evidence="3">1.3.98.1</ecNumber>
    </submittedName>
</protein>
<sequence>MTSSFVSVARRYGARLGRALVASLLACGLVGAGLLGGASPAHADEIGISGQPAGVDGALDGRTRFSYTADPGQQISDAYLVSNTGSTQQTFTVFATDAFNDDNGEFTLLDTDQEPTDLGTWVAFADGSRKQQFDLAPGEQRLVPFTISVPAQATPGDHAGGLLSSVVTPGSQVTLDRRVGTRVYVRVSGDLQPALNIAGVEASHVGPWWNPFAGSVRLRYTVKNTGNIALATNVSTEATTWFGRPIGAESGGGVDELLPGSSRVVETEIPGVGQVGYVIAQIRLNPFVEGPDTDKQIPIAAITRNAFVFAPPWTVLIVIALVALAFGYRMWRRRRDAKATEEWVAYTEKEAERKAAERVEGQGEGADER</sequence>
<comment type="caution">
    <text evidence="3">The sequence shown here is derived from an EMBL/GenBank/DDBJ whole genome shotgun (WGS) entry which is preliminary data.</text>
</comment>
<dbReference type="EMBL" id="JAAMOZ010000001">
    <property type="protein sequence ID" value="NIH55774.1"/>
    <property type="molecule type" value="Genomic_DNA"/>
</dbReference>
<evidence type="ECO:0000313" key="3">
    <source>
        <dbReference type="EMBL" id="NIH55774.1"/>
    </source>
</evidence>
<evidence type="ECO:0000313" key="4">
    <source>
        <dbReference type="Proteomes" id="UP000749311"/>
    </source>
</evidence>
<reference evidence="3 4" key="1">
    <citation type="submission" date="2020-02" db="EMBL/GenBank/DDBJ databases">
        <title>Sequencing the genomes of 1000 actinobacteria strains.</title>
        <authorList>
            <person name="Klenk H.-P."/>
        </authorList>
    </citation>
    <scope>NUCLEOTIDE SEQUENCE [LARGE SCALE GENOMIC DNA]</scope>
    <source>
        <strain evidence="3 4">DSM 19609</strain>
    </source>
</reference>
<dbReference type="EC" id="1.3.98.1" evidence="3"/>
<organism evidence="3 4">
    <name type="scientific">Brooklawnia cerclae</name>
    <dbReference type="NCBI Taxonomy" id="349934"/>
    <lineage>
        <taxon>Bacteria</taxon>
        <taxon>Bacillati</taxon>
        <taxon>Actinomycetota</taxon>
        <taxon>Actinomycetes</taxon>
        <taxon>Propionibacteriales</taxon>
        <taxon>Propionibacteriaceae</taxon>
        <taxon>Brooklawnia</taxon>
    </lineage>
</organism>
<keyword evidence="3" id="KW-0560">Oxidoreductase</keyword>
<accession>A0ABX0SBM4</accession>
<keyword evidence="2" id="KW-1133">Transmembrane helix</keyword>
<keyword evidence="4" id="KW-1185">Reference proteome</keyword>
<dbReference type="GO" id="GO:1990663">
    <property type="term" value="F:dihydroorotate dehydrogenase (fumarate) activity"/>
    <property type="evidence" value="ECO:0007669"/>
    <property type="project" value="UniProtKB-EC"/>
</dbReference>
<feature type="region of interest" description="Disordered" evidence="1">
    <location>
        <begin position="349"/>
        <end position="369"/>
    </location>
</feature>
<dbReference type="RefSeq" id="WP_167164391.1">
    <property type="nucleotide sequence ID" value="NZ_BAAAOO010000017.1"/>
</dbReference>
<feature type="transmembrane region" description="Helical" evidence="2">
    <location>
        <begin position="306"/>
        <end position="328"/>
    </location>
</feature>
<keyword evidence="2" id="KW-0472">Membrane</keyword>
<proteinExistence type="predicted"/>
<name>A0ABX0SBM4_9ACTN</name>
<evidence type="ECO:0000256" key="2">
    <source>
        <dbReference type="SAM" id="Phobius"/>
    </source>
</evidence>
<keyword evidence="2" id="KW-0812">Transmembrane</keyword>